<reference evidence="4 5" key="1">
    <citation type="submission" date="2019-05" db="EMBL/GenBank/DDBJ databases">
        <title>Another draft genome of Portunus trituberculatus and its Hox gene families provides insights of decapod evolution.</title>
        <authorList>
            <person name="Jeong J.-H."/>
            <person name="Song I."/>
            <person name="Kim S."/>
            <person name="Choi T."/>
            <person name="Kim D."/>
            <person name="Ryu S."/>
            <person name="Kim W."/>
        </authorList>
    </citation>
    <scope>NUCLEOTIDE SEQUENCE [LARGE SCALE GENOMIC DNA]</scope>
    <source>
        <tissue evidence="4">Muscle</tissue>
    </source>
</reference>
<accession>A0A5B7E1A6</accession>
<comment type="caution">
    <text evidence="4">The sequence shown here is derived from an EMBL/GenBank/DDBJ whole genome shotgun (WGS) entry which is preliminary data.</text>
</comment>
<dbReference type="InterPro" id="IPR036390">
    <property type="entry name" value="WH_DNA-bd_sf"/>
</dbReference>
<dbReference type="GO" id="GO:0000028">
    <property type="term" value="P:ribosomal small subunit assembly"/>
    <property type="evidence" value="ECO:0007669"/>
    <property type="project" value="TreeGrafter"/>
</dbReference>
<dbReference type="EMBL" id="VSRR010001802">
    <property type="protein sequence ID" value="MPC27782.1"/>
    <property type="molecule type" value="Genomic_DNA"/>
</dbReference>
<dbReference type="InterPro" id="IPR036388">
    <property type="entry name" value="WH-like_DNA-bd_sf"/>
</dbReference>
<evidence type="ECO:0000313" key="5">
    <source>
        <dbReference type="Proteomes" id="UP000324222"/>
    </source>
</evidence>
<evidence type="ECO:0000256" key="2">
    <source>
        <dbReference type="ARBA" id="ARBA00022980"/>
    </source>
</evidence>
<dbReference type="Pfam" id="PF01090">
    <property type="entry name" value="Ribosomal_S19e"/>
    <property type="match status" value="1"/>
</dbReference>
<dbReference type="AlphaFoldDB" id="A0A5B7E1A6"/>
<dbReference type="GO" id="GO:0022627">
    <property type="term" value="C:cytosolic small ribosomal subunit"/>
    <property type="evidence" value="ECO:0007669"/>
    <property type="project" value="TreeGrafter"/>
</dbReference>
<dbReference type="GO" id="GO:0003723">
    <property type="term" value="F:RNA binding"/>
    <property type="evidence" value="ECO:0007669"/>
    <property type="project" value="TreeGrafter"/>
</dbReference>
<dbReference type="PANTHER" id="PTHR11710">
    <property type="entry name" value="40S RIBOSOMAL PROTEIN S19"/>
    <property type="match status" value="1"/>
</dbReference>
<sequence>MPLSLHNECFALCIYSNPDATAARQSRGTAPSHFCKSSGAVARKALQTLESLKLVEKAPNGGRRLTSQGHRDLDRIAAQMKAASKAKATPAVLTTQNDQPFRESSCRDTTECLTFDLSTVPAGMPQNA</sequence>
<comment type="similarity">
    <text evidence="1">Belongs to the eukaryotic ribosomal protein eS19 family.</text>
</comment>
<dbReference type="GO" id="GO:0003735">
    <property type="term" value="F:structural constituent of ribosome"/>
    <property type="evidence" value="ECO:0007669"/>
    <property type="project" value="InterPro"/>
</dbReference>
<name>A0A5B7E1A6_PORTR</name>
<gene>
    <name evidence="4" type="primary">RPS19</name>
    <name evidence="4" type="ORF">E2C01_020966</name>
</gene>
<keyword evidence="2 4" id="KW-0689">Ribosomal protein</keyword>
<dbReference type="PANTHER" id="PTHR11710:SF0">
    <property type="entry name" value="40S RIBOSOMAL PROTEIN S19"/>
    <property type="match status" value="1"/>
</dbReference>
<protein>
    <submittedName>
        <fullName evidence="4">40S ribosomal protein S19</fullName>
    </submittedName>
</protein>
<dbReference type="GO" id="GO:0006412">
    <property type="term" value="P:translation"/>
    <property type="evidence" value="ECO:0007669"/>
    <property type="project" value="InterPro"/>
</dbReference>
<dbReference type="Gene3D" id="1.10.10.10">
    <property type="entry name" value="Winged helix-like DNA-binding domain superfamily/Winged helix DNA-binding domain"/>
    <property type="match status" value="1"/>
</dbReference>
<dbReference type="InterPro" id="IPR001266">
    <property type="entry name" value="Ribosomal_eS19"/>
</dbReference>
<organism evidence="4 5">
    <name type="scientific">Portunus trituberculatus</name>
    <name type="common">Swimming crab</name>
    <name type="synonym">Neptunus trituberculatus</name>
    <dbReference type="NCBI Taxonomy" id="210409"/>
    <lineage>
        <taxon>Eukaryota</taxon>
        <taxon>Metazoa</taxon>
        <taxon>Ecdysozoa</taxon>
        <taxon>Arthropoda</taxon>
        <taxon>Crustacea</taxon>
        <taxon>Multicrustacea</taxon>
        <taxon>Malacostraca</taxon>
        <taxon>Eumalacostraca</taxon>
        <taxon>Eucarida</taxon>
        <taxon>Decapoda</taxon>
        <taxon>Pleocyemata</taxon>
        <taxon>Brachyura</taxon>
        <taxon>Eubrachyura</taxon>
        <taxon>Portunoidea</taxon>
        <taxon>Portunidae</taxon>
        <taxon>Portuninae</taxon>
        <taxon>Portunus</taxon>
    </lineage>
</organism>
<keyword evidence="5" id="KW-1185">Reference proteome</keyword>
<proteinExistence type="inferred from homology"/>
<evidence type="ECO:0000313" key="4">
    <source>
        <dbReference type="EMBL" id="MPC27782.1"/>
    </source>
</evidence>
<evidence type="ECO:0000256" key="3">
    <source>
        <dbReference type="ARBA" id="ARBA00023274"/>
    </source>
</evidence>
<keyword evidence="3" id="KW-0687">Ribonucleoprotein</keyword>
<dbReference type="SMART" id="SM01413">
    <property type="entry name" value="Ribosomal_S19e"/>
    <property type="match status" value="1"/>
</dbReference>
<evidence type="ECO:0000256" key="1">
    <source>
        <dbReference type="ARBA" id="ARBA00010014"/>
    </source>
</evidence>
<dbReference type="InterPro" id="IPR018277">
    <property type="entry name" value="Ribosomal_eS19_CS"/>
</dbReference>
<dbReference type="SUPFAM" id="SSF46785">
    <property type="entry name" value="Winged helix' DNA-binding domain"/>
    <property type="match status" value="1"/>
</dbReference>
<dbReference type="OrthoDB" id="428974at2759"/>
<dbReference type="PROSITE" id="PS00628">
    <property type="entry name" value="RIBOSOMAL_S19E"/>
    <property type="match status" value="1"/>
</dbReference>
<dbReference type="Proteomes" id="UP000324222">
    <property type="component" value="Unassembled WGS sequence"/>
</dbReference>